<evidence type="ECO:0000313" key="1">
    <source>
        <dbReference type="EMBL" id="MBC8179143.1"/>
    </source>
</evidence>
<dbReference type="Pfam" id="PF13941">
    <property type="entry name" value="MutL"/>
    <property type="match status" value="1"/>
</dbReference>
<name>A0A8J6N2A8_9DELT</name>
<organism evidence="1 2">
    <name type="scientific">Candidatus Desulfacyla euxinica</name>
    <dbReference type="NCBI Taxonomy" id="2841693"/>
    <lineage>
        <taxon>Bacteria</taxon>
        <taxon>Deltaproteobacteria</taxon>
        <taxon>Candidatus Desulfacyla</taxon>
    </lineage>
</organism>
<comment type="caution">
    <text evidence="1">The sequence shown here is derived from an EMBL/GenBank/DDBJ whole genome shotgun (WGS) entry which is preliminary data.</text>
</comment>
<dbReference type="EMBL" id="JACNJD010000351">
    <property type="protein sequence ID" value="MBC8179143.1"/>
    <property type="molecule type" value="Genomic_DNA"/>
</dbReference>
<dbReference type="AlphaFoldDB" id="A0A8J6N2A8"/>
<dbReference type="InterPro" id="IPR006230">
    <property type="entry name" value="MutL"/>
</dbReference>
<sequence length="251" mass="26599">MIRNVEYGLFIDFGSTFTKVVLVDLDNLVVAGRTQRPSTVDTDITIALTAAMEDIDEILGGEVPYRYKLATSSAAGGLKIAAIGLVPELTVEAAKRAALGAGAKITGVYAYQLTRKELEEIERASLDLILLAGGTEGGEQDTIISNAEKLAGLGDLHVPIIVAGNKTASDEVSSILASRGKDHVITDNVMPEIGVLEVDKVRAIIRELFISRIIEAKGLKNAEEFIDEILMPTPTAVLAAARLLAEGAEGE</sequence>
<feature type="non-terminal residue" evidence="1">
    <location>
        <position position="251"/>
    </location>
</feature>
<dbReference type="NCBIfam" id="TIGR01319">
    <property type="entry name" value="glmL_fam"/>
    <property type="match status" value="1"/>
</dbReference>
<proteinExistence type="predicted"/>
<protein>
    <submittedName>
        <fullName evidence="1">Glutamate mutase L</fullName>
    </submittedName>
</protein>
<gene>
    <name evidence="1" type="ORF">H8E19_17200</name>
</gene>
<accession>A0A8J6N2A8</accession>
<dbReference type="Proteomes" id="UP000650524">
    <property type="component" value="Unassembled WGS sequence"/>
</dbReference>
<evidence type="ECO:0000313" key="2">
    <source>
        <dbReference type="Proteomes" id="UP000650524"/>
    </source>
</evidence>
<reference evidence="1 2" key="1">
    <citation type="submission" date="2020-08" db="EMBL/GenBank/DDBJ databases">
        <title>Bridging the membrane lipid divide: bacteria of the FCB group superphylum have the potential to synthesize archaeal ether lipids.</title>
        <authorList>
            <person name="Villanueva L."/>
            <person name="Von Meijenfeldt F.A.B."/>
            <person name="Westbye A.B."/>
            <person name="Yadav S."/>
            <person name="Hopmans E.C."/>
            <person name="Dutilh B.E."/>
            <person name="Sinninghe Damste J.S."/>
        </authorList>
    </citation>
    <scope>NUCLEOTIDE SEQUENCE [LARGE SCALE GENOMIC DNA]</scope>
    <source>
        <strain evidence="1">NIOZ-UU27</strain>
    </source>
</reference>